<evidence type="ECO:0000256" key="4">
    <source>
        <dbReference type="ARBA" id="ARBA00022793"/>
    </source>
</evidence>
<protein>
    <recommendedName>
        <fullName evidence="9">Orotidine 5'-phosphate decarboxylase</fullName>
        <ecNumber evidence="9">4.1.1.23</ecNumber>
    </recommendedName>
    <alternativeName>
        <fullName evidence="9">OMP decarboxylase</fullName>
        <shortName evidence="9">OMPDCase</shortName>
        <shortName evidence="9">OMPdecase</shortName>
    </alternativeName>
</protein>
<keyword evidence="4 9" id="KW-0210">Decarboxylase</keyword>
<dbReference type="Gene3D" id="3.20.20.70">
    <property type="entry name" value="Aldolase class I"/>
    <property type="match status" value="1"/>
</dbReference>
<evidence type="ECO:0000256" key="12">
    <source>
        <dbReference type="RuleBase" id="RU000512"/>
    </source>
</evidence>
<evidence type="ECO:0000256" key="3">
    <source>
        <dbReference type="ARBA" id="ARBA00011738"/>
    </source>
</evidence>
<evidence type="ECO:0000259" key="13">
    <source>
        <dbReference type="SMART" id="SM00934"/>
    </source>
</evidence>
<dbReference type="AlphaFoldDB" id="A0A7D3XJA9"/>
<dbReference type="EC" id="4.1.1.23" evidence="9"/>
<dbReference type="CDD" id="cd04725">
    <property type="entry name" value="OMP_decarboxylase_like"/>
    <property type="match status" value="1"/>
</dbReference>
<dbReference type="PROSITE" id="PS00156">
    <property type="entry name" value="OMPDECASE"/>
    <property type="match status" value="1"/>
</dbReference>
<feature type="active site" description="For OMPdecase activity" evidence="10">
    <location>
        <position position="71"/>
    </location>
</feature>
<dbReference type="InterPro" id="IPR047596">
    <property type="entry name" value="OMPdecase_bac"/>
</dbReference>
<evidence type="ECO:0000256" key="9">
    <source>
        <dbReference type="HAMAP-Rule" id="MF_01200"/>
    </source>
</evidence>
<evidence type="ECO:0000256" key="2">
    <source>
        <dbReference type="ARBA" id="ARBA00004861"/>
    </source>
</evidence>
<evidence type="ECO:0000256" key="8">
    <source>
        <dbReference type="ARBA" id="ARBA00061012"/>
    </source>
</evidence>
<feature type="binding site" evidence="9">
    <location>
        <begin position="66"/>
        <end position="75"/>
    </location>
    <ligand>
        <name>substrate</name>
    </ligand>
</feature>
<feature type="domain" description="Orotidine 5'-phosphate decarboxylase" evidence="13">
    <location>
        <begin position="10"/>
        <end position="234"/>
    </location>
</feature>
<dbReference type="InterPro" id="IPR018089">
    <property type="entry name" value="OMPdecase_AS"/>
</dbReference>
<dbReference type="InterPro" id="IPR014732">
    <property type="entry name" value="OMPdecase"/>
</dbReference>
<feature type="active site" description="For OMPdecase activity" evidence="10">
    <location>
        <position position="66"/>
    </location>
</feature>
<sequence length="242" mass="26517">MNTWDQNLRRVIIALDFPEASEANAFLARWEKSEKPFVKVGMQLFYAAGPRWVSHLVEEGYPVFLDVKLHDIPHTVAGGVRSLARLGVEWITLHASGGIRMMEAAKEAAETSTNQKAPRLLAVTQLTSTDQQMMNHELGIPGTVQERVLAYAQLAKQAGMAGVVCSGWEATKIKSRVDSTLITVTPGIRLAGQDQGDQKRVMTPEQAVQSGADYLVVGRSITQAKNPVAMYESITRSIGQDQ</sequence>
<accession>A0A7D3XJA9</accession>
<feature type="binding site" evidence="9 11">
    <location>
        <position position="39"/>
    </location>
    <ligand>
        <name>substrate</name>
    </ligand>
</feature>
<dbReference type="NCBIfam" id="TIGR01740">
    <property type="entry name" value="pyrF"/>
    <property type="match status" value="1"/>
</dbReference>
<dbReference type="SUPFAM" id="SSF51366">
    <property type="entry name" value="Ribulose-phoshate binding barrel"/>
    <property type="match status" value="1"/>
</dbReference>
<feature type="active site" description="For OMPdecase activity" evidence="10">
    <location>
        <position position="68"/>
    </location>
</feature>
<dbReference type="InterPro" id="IPR001754">
    <property type="entry name" value="OMPdeCOase_dom"/>
</dbReference>
<proteinExistence type="inferred from homology"/>
<comment type="pathway">
    <text evidence="2 9 12">Pyrimidine metabolism; UMP biosynthesis via de novo pathway; UMP from orotate: step 2/2.</text>
</comment>
<dbReference type="GO" id="GO:0006207">
    <property type="term" value="P:'de novo' pyrimidine nucleobase biosynthetic process"/>
    <property type="evidence" value="ECO:0007669"/>
    <property type="project" value="InterPro"/>
</dbReference>
<evidence type="ECO:0000313" key="14">
    <source>
        <dbReference type="EMBL" id="QKG84739.1"/>
    </source>
</evidence>
<comment type="function">
    <text evidence="1 9">Catalyzes the decarboxylation of orotidine 5'-monophosphate (OMP) to uridine 5'-monophosphate (UMP).</text>
</comment>
<evidence type="ECO:0000313" key="15">
    <source>
        <dbReference type="Proteomes" id="UP000503088"/>
    </source>
</evidence>
<dbReference type="KEGG" id="kpul:GXN76_09815"/>
<evidence type="ECO:0000256" key="6">
    <source>
        <dbReference type="ARBA" id="ARBA00023239"/>
    </source>
</evidence>
<comment type="similarity">
    <text evidence="8 9">Belongs to the OMP decarboxylase family. Type 1 subfamily.</text>
</comment>
<feature type="binding site" evidence="9 11">
    <location>
        <position position="127"/>
    </location>
    <ligand>
        <name>substrate</name>
    </ligand>
</feature>
<evidence type="ECO:0000256" key="10">
    <source>
        <dbReference type="PIRSR" id="PIRSR614732-1"/>
    </source>
</evidence>
<keyword evidence="6 9" id="KW-0456">Lyase</keyword>
<feature type="binding site" evidence="9 11">
    <location>
        <position position="218"/>
    </location>
    <ligand>
        <name>substrate</name>
    </ligand>
</feature>
<keyword evidence="15" id="KW-1185">Reference proteome</keyword>
<dbReference type="RefSeq" id="WP_173222730.1">
    <property type="nucleotide sequence ID" value="NZ_CP048104.1"/>
</dbReference>
<dbReference type="Pfam" id="PF00215">
    <property type="entry name" value="OMPdecase"/>
    <property type="match status" value="1"/>
</dbReference>
<dbReference type="GO" id="GO:0004590">
    <property type="term" value="F:orotidine-5'-phosphate decarboxylase activity"/>
    <property type="evidence" value="ECO:0007669"/>
    <property type="project" value="UniProtKB-UniRule"/>
</dbReference>
<feature type="binding site" evidence="9 11">
    <location>
        <position position="16"/>
    </location>
    <ligand>
        <name>substrate</name>
    </ligand>
</feature>
<name>A0A7D3XJA9_9BACL</name>
<gene>
    <name evidence="9 14" type="primary">pyrF</name>
    <name evidence="14" type="ORF">GXN76_09815</name>
</gene>
<dbReference type="InterPro" id="IPR013785">
    <property type="entry name" value="Aldolase_TIM"/>
</dbReference>
<feature type="binding site" evidence="9 11">
    <location>
        <position position="198"/>
    </location>
    <ligand>
        <name>substrate</name>
    </ligand>
</feature>
<evidence type="ECO:0000256" key="11">
    <source>
        <dbReference type="PIRSR" id="PIRSR614732-2"/>
    </source>
</evidence>
<feature type="active site" description="Proton donor" evidence="9">
    <location>
        <position position="68"/>
    </location>
</feature>
<dbReference type="UniPathway" id="UPA00070">
    <property type="reaction ID" value="UER00120"/>
</dbReference>
<evidence type="ECO:0000256" key="1">
    <source>
        <dbReference type="ARBA" id="ARBA00002356"/>
    </source>
</evidence>
<dbReference type="SMART" id="SM00934">
    <property type="entry name" value="OMPdecase"/>
    <property type="match status" value="1"/>
</dbReference>
<dbReference type="NCBIfam" id="NF001273">
    <property type="entry name" value="PRK00230.1"/>
    <property type="match status" value="1"/>
</dbReference>
<feature type="binding site" evidence="9 11">
    <location>
        <position position="219"/>
    </location>
    <ligand>
        <name>substrate</name>
    </ligand>
</feature>
<dbReference type="FunFam" id="3.20.20.70:FF:000015">
    <property type="entry name" value="Orotidine 5'-phosphate decarboxylase"/>
    <property type="match status" value="1"/>
</dbReference>
<dbReference type="EMBL" id="CP048104">
    <property type="protein sequence ID" value="QKG84739.1"/>
    <property type="molecule type" value="Genomic_DNA"/>
</dbReference>
<keyword evidence="5 9" id="KW-0665">Pyrimidine biosynthesis</keyword>
<dbReference type="GO" id="GO:0044205">
    <property type="term" value="P:'de novo' UMP biosynthetic process"/>
    <property type="evidence" value="ECO:0007669"/>
    <property type="project" value="UniProtKB-UniRule"/>
</dbReference>
<dbReference type="PANTHER" id="PTHR32119:SF2">
    <property type="entry name" value="OROTIDINE 5'-PHOSPHATE DECARBOXYLASE"/>
    <property type="match status" value="1"/>
</dbReference>
<evidence type="ECO:0000256" key="7">
    <source>
        <dbReference type="ARBA" id="ARBA00049157"/>
    </source>
</evidence>
<dbReference type="InterPro" id="IPR011060">
    <property type="entry name" value="RibuloseP-bd_barrel"/>
</dbReference>
<evidence type="ECO:0000256" key="5">
    <source>
        <dbReference type="ARBA" id="ARBA00022975"/>
    </source>
</evidence>
<organism evidence="14 15">
    <name type="scientific">Kroppenstedtia pulmonis</name>
    <dbReference type="NCBI Taxonomy" id="1380685"/>
    <lineage>
        <taxon>Bacteria</taxon>
        <taxon>Bacillati</taxon>
        <taxon>Bacillota</taxon>
        <taxon>Bacilli</taxon>
        <taxon>Bacillales</taxon>
        <taxon>Thermoactinomycetaceae</taxon>
        <taxon>Kroppenstedtia</taxon>
    </lineage>
</organism>
<dbReference type="Proteomes" id="UP000503088">
    <property type="component" value="Chromosome"/>
</dbReference>
<comment type="catalytic activity">
    <reaction evidence="7 9 12">
        <text>orotidine 5'-phosphate + H(+) = UMP + CO2</text>
        <dbReference type="Rhea" id="RHEA:11596"/>
        <dbReference type="ChEBI" id="CHEBI:15378"/>
        <dbReference type="ChEBI" id="CHEBI:16526"/>
        <dbReference type="ChEBI" id="CHEBI:57538"/>
        <dbReference type="ChEBI" id="CHEBI:57865"/>
        <dbReference type="EC" id="4.1.1.23"/>
    </reaction>
</comment>
<feature type="binding site" evidence="9 11">
    <location>
        <position position="189"/>
    </location>
    <ligand>
        <name>substrate</name>
    </ligand>
</feature>
<dbReference type="PANTHER" id="PTHR32119">
    <property type="entry name" value="OROTIDINE 5'-PHOSPHATE DECARBOXYLASE"/>
    <property type="match status" value="1"/>
</dbReference>
<reference evidence="14 15" key="1">
    <citation type="submission" date="2020-01" db="EMBL/GenBank/DDBJ databases">
        <authorList>
            <person name="Gulvik C.A."/>
            <person name="Batra D.G."/>
        </authorList>
    </citation>
    <scope>NUCLEOTIDE SEQUENCE [LARGE SCALE GENOMIC DNA]</scope>
    <source>
        <strain evidence="14 15">W9323</strain>
    </source>
</reference>
<dbReference type="GO" id="GO:0005829">
    <property type="term" value="C:cytosol"/>
    <property type="evidence" value="ECO:0007669"/>
    <property type="project" value="TreeGrafter"/>
</dbReference>
<comment type="subunit">
    <text evidence="3 9">Homodimer.</text>
</comment>
<dbReference type="HAMAP" id="MF_01200_B">
    <property type="entry name" value="OMPdecase_type1_B"/>
    <property type="match status" value="1"/>
</dbReference>